<name>A0ACB9FM90_ARCLA</name>
<gene>
    <name evidence="1" type="ORF">L6452_03474</name>
</gene>
<organism evidence="1 2">
    <name type="scientific">Arctium lappa</name>
    <name type="common">Greater burdock</name>
    <name type="synonym">Lappa major</name>
    <dbReference type="NCBI Taxonomy" id="4217"/>
    <lineage>
        <taxon>Eukaryota</taxon>
        <taxon>Viridiplantae</taxon>
        <taxon>Streptophyta</taxon>
        <taxon>Embryophyta</taxon>
        <taxon>Tracheophyta</taxon>
        <taxon>Spermatophyta</taxon>
        <taxon>Magnoliopsida</taxon>
        <taxon>eudicotyledons</taxon>
        <taxon>Gunneridae</taxon>
        <taxon>Pentapetalae</taxon>
        <taxon>asterids</taxon>
        <taxon>campanulids</taxon>
        <taxon>Asterales</taxon>
        <taxon>Asteraceae</taxon>
        <taxon>Carduoideae</taxon>
        <taxon>Cardueae</taxon>
        <taxon>Arctiinae</taxon>
        <taxon>Arctium</taxon>
    </lineage>
</organism>
<evidence type="ECO:0000313" key="2">
    <source>
        <dbReference type="Proteomes" id="UP001055879"/>
    </source>
</evidence>
<reference evidence="2" key="1">
    <citation type="journal article" date="2022" name="Mol. Ecol. Resour.">
        <title>The genomes of chicory, endive, great burdock and yacon provide insights into Asteraceae palaeo-polyploidization history and plant inulin production.</title>
        <authorList>
            <person name="Fan W."/>
            <person name="Wang S."/>
            <person name="Wang H."/>
            <person name="Wang A."/>
            <person name="Jiang F."/>
            <person name="Liu H."/>
            <person name="Zhao H."/>
            <person name="Xu D."/>
            <person name="Zhang Y."/>
        </authorList>
    </citation>
    <scope>NUCLEOTIDE SEQUENCE [LARGE SCALE GENOMIC DNA]</scope>
    <source>
        <strain evidence="2">cv. Niubang</strain>
    </source>
</reference>
<sequence>MRSSREGKRLLHCGSGLTDGGLRGGGGEVAKERRRKGRRNGRWRSWNMNEGDEVTYDYPFYTFELDISASSELQPPFSYNGSSTHFSLTFLDCLFQETKQLAKSHCGLRKKLGSSGTFFGI</sequence>
<dbReference type="EMBL" id="CM042047">
    <property type="protein sequence ID" value="KAI3772292.1"/>
    <property type="molecule type" value="Genomic_DNA"/>
</dbReference>
<comment type="caution">
    <text evidence="1">The sequence shown here is derived from an EMBL/GenBank/DDBJ whole genome shotgun (WGS) entry which is preliminary data.</text>
</comment>
<protein>
    <submittedName>
        <fullName evidence="1">Uncharacterized protein</fullName>
    </submittedName>
</protein>
<accession>A0ACB9FM90</accession>
<evidence type="ECO:0000313" key="1">
    <source>
        <dbReference type="EMBL" id="KAI3772292.1"/>
    </source>
</evidence>
<proteinExistence type="predicted"/>
<reference evidence="1 2" key="2">
    <citation type="journal article" date="2022" name="Mol. Ecol. Resour.">
        <title>The genomes of chicory, endive, great burdock and yacon provide insights into Asteraceae paleo-polyploidization history and plant inulin production.</title>
        <authorList>
            <person name="Fan W."/>
            <person name="Wang S."/>
            <person name="Wang H."/>
            <person name="Wang A."/>
            <person name="Jiang F."/>
            <person name="Liu H."/>
            <person name="Zhao H."/>
            <person name="Xu D."/>
            <person name="Zhang Y."/>
        </authorList>
    </citation>
    <scope>NUCLEOTIDE SEQUENCE [LARGE SCALE GENOMIC DNA]</scope>
    <source>
        <strain evidence="2">cv. Niubang</strain>
    </source>
</reference>
<dbReference type="Proteomes" id="UP001055879">
    <property type="component" value="Linkage Group LG01"/>
</dbReference>
<keyword evidence="2" id="KW-1185">Reference proteome</keyword>